<feature type="region of interest" description="Disordered" evidence="1">
    <location>
        <begin position="87"/>
        <end position="109"/>
    </location>
</feature>
<keyword evidence="4" id="KW-1185">Reference proteome</keyword>
<organism evidence="3 4">
    <name type="scientific">Sorangium cellulosum (strain So ce56)</name>
    <name type="common">Polyangium cellulosum (strain So ce56)</name>
    <dbReference type="NCBI Taxonomy" id="448385"/>
    <lineage>
        <taxon>Bacteria</taxon>
        <taxon>Pseudomonadati</taxon>
        <taxon>Myxococcota</taxon>
        <taxon>Polyangia</taxon>
        <taxon>Polyangiales</taxon>
        <taxon>Polyangiaceae</taxon>
        <taxon>Sorangium</taxon>
    </lineage>
</organism>
<evidence type="ECO:0000313" key="3">
    <source>
        <dbReference type="EMBL" id="CAN98988.1"/>
    </source>
</evidence>
<dbReference type="OrthoDB" id="5503067at2"/>
<feature type="transmembrane region" description="Helical" evidence="2">
    <location>
        <begin position="34"/>
        <end position="52"/>
    </location>
</feature>
<proteinExistence type="predicted"/>
<sequence length="366" mass="37811">MATFLDVLMGLGLIVMVAGQIWLCISAFKTNPAWGVVVLLLPCWGALLFVVVHRKGDEAQPFIIVMAGALLAAGAGGAERVFGQGGRPAEAGSSLPASVPPPSVTADTPRAQELPRVEALRRACEAARSQIYRGAPFPPLATEGWQVTLWLASAKGESLHDHPALVAAVSRGQLTADADEELATVTDGTAELADGLAPEAVKAAPAFRAAAIRMGGGYARAYLEDASRRRFVALADRLLTATGAEMGALYGQCAHLKTHELGSWFRGADAAGAAAALVYQMGMFSERSAVNRAVLANIDHHDELAALQKAAARVPATELAALVARHGGALRKAPGVTITFGLGAPMRATSASRAVAGKMGVGADPN</sequence>
<feature type="transmembrane region" description="Helical" evidence="2">
    <location>
        <begin position="59"/>
        <end position="78"/>
    </location>
</feature>
<dbReference type="eggNOG" id="COG0515">
    <property type="taxonomic scope" value="Bacteria"/>
</dbReference>
<gene>
    <name evidence="3" type="ordered locus">sce8816</name>
</gene>
<dbReference type="Proteomes" id="UP000002139">
    <property type="component" value="Chromosome"/>
</dbReference>
<accession>A9G576</accession>
<dbReference type="BioCyc" id="SCEL448385:SCE_RS45175-MONOMER"/>
<reference evidence="3 4" key="1">
    <citation type="journal article" date="2007" name="Nat. Biotechnol.">
        <title>Complete genome sequence of the myxobacterium Sorangium cellulosum.</title>
        <authorList>
            <person name="Schneiker S."/>
            <person name="Perlova O."/>
            <person name="Kaiser O."/>
            <person name="Gerth K."/>
            <person name="Alici A."/>
            <person name="Altmeyer M.O."/>
            <person name="Bartels D."/>
            <person name="Bekel T."/>
            <person name="Beyer S."/>
            <person name="Bode E."/>
            <person name="Bode H.B."/>
            <person name="Bolten C.J."/>
            <person name="Choudhuri J.V."/>
            <person name="Doss S."/>
            <person name="Elnakady Y.A."/>
            <person name="Frank B."/>
            <person name="Gaigalat L."/>
            <person name="Goesmann A."/>
            <person name="Groeger C."/>
            <person name="Gross F."/>
            <person name="Jelsbak L."/>
            <person name="Jelsbak L."/>
            <person name="Kalinowski J."/>
            <person name="Kegler C."/>
            <person name="Knauber T."/>
            <person name="Konietzny S."/>
            <person name="Kopp M."/>
            <person name="Krause L."/>
            <person name="Krug D."/>
            <person name="Linke B."/>
            <person name="Mahmud T."/>
            <person name="Martinez-Arias R."/>
            <person name="McHardy A.C."/>
            <person name="Merai M."/>
            <person name="Meyer F."/>
            <person name="Mormann S."/>
            <person name="Munoz-Dorado J."/>
            <person name="Perez J."/>
            <person name="Pradella S."/>
            <person name="Rachid S."/>
            <person name="Raddatz G."/>
            <person name="Rosenau F."/>
            <person name="Rueckert C."/>
            <person name="Sasse F."/>
            <person name="Scharfe M."/>
            <person name="Schuster S.C."/>
            <person name="Suen G."/>
            <person name="Treuner-Lange A."/>
            <person name="Velicer G.J."/>
            <person name="Vorholter F.-J."/>
            <person name="Weissman K.J."/>
            <person name="Welch R.D."/>
            <person name="Wenzel S.C."/>
            <person name="Whitworth D.E."/>
            <person name="Wilhelm S."/>
            <person name="Wittmann C."/>
            <person name="Bloecker H."/>
            <person name="Puehler A."/>
            <person name="Mueller R."/>
        </authorList>
    </citation>
    <scope>NUCLEOTIDE SEQUENCE [LARGE SCALE GENOMIC DNA]</scope>
    <source>
        <strain evidence="4">So ce56</strain>
    </source>
</reference>
<evidence type="ECO:0000256" key="1">
    <source>
        <dbReference type="SAM" id="MobiDB-lite"/>
    </source>
</evidence>
<keyword evidence="2" id="KW-0812">Transmembrane</keyword>
<name>A9G576_SORC5</name>
<protein>
    <submittedName>
        <fullName evidence="3">Uncharacterized protein</fullName>
    </submittedName>
</protein>
<keyword evidence="2" id="KW-0472">Membrane</keyword>
<feature type="transmembrane region" description="Helical" evidence="2">
    <location>
        <begin position="7"/>
        <end position="28"/>
    </location>
</feature>
<keyword evidence="2" id="KW-1133">Transmembrane helix</keyword>
<dbReference type="RefSeq" id="WP_012241427.1">
    <property type="nucleotide sequence ID" value="NC_010162.1"/>
</dbReference>
<evidence type="ECO:0000256" key="2">
    <source>
        <dbReference type="SAM" id="Phobius"/>
    </source>
</evidence>
<dbReference type="HOGENOM" id="CLU_756260_0_0_7"/>
<dbReference type="KEGG" id="scl:sce8816"/>
<evidence type="ECO:0000313" key="4">
    <source>
        <dbReference type="Proteomes" id="UP000002139"/>
    </source>
</evidence>
<dbReference type="EMBL" id="AM746676">
    <property type="protein sequence ID" value="CAN98988.1"/>
    <property type="molecule type" value="Genomic_DNA"/>
</dbReference>
<dbReference type="AlphaFoldDB" id="A9G576"/>
<dbReference type="STRING" id="448385.sce8816"/>